<protein>
    <recommendedName>
        <fullName evidence="6">C2 domain-containing protein</fullName>
    </recommendedName>
</protein>
<keyword evidence="8" id="KW-1185">Reference proteome</keyword>
<evidence type="ECO:0000256" key="3">
    <source>
        <dbReference type="ARBA" id="ARBA00022737"/>
    </source>
</evidence>
<evidence type="ECO:0000313" key="7">
    <source>
        <dbReference type="EMBL" id="CAK1554644.1"/>
    </source>
</evidence>
<evidence type="ECO:0000259" key="6">
    <source>
        <dbReference type="PROSITE" id="PS50004"/>
    </source>
</evidence>
<dbReference type="Proteomes" id="UP001497472">
    <property type="component" value="Unassembled WGS sequence"/>
</dbReference>
<dbReference type="Gene3D" id="2.60.40.150">
    <property type="entry name" value="C2 domain"/>
    <property type="match status" value="3"/>
</dbReference>
<keyword evidence="3" id="KW-0677">Repeat</keyword>
<dbReference type="GO" id="GO:0016020">
    <property type="term" value="C:membrane"/>
    <property type="evidence" value="ECO:0007669"/>
    <property type="project" value="UniProtKB-SubCell"/>
</dbReference>
<dbReference type="PANTHER" id="PTHR12546:SF60">
    <property type="entry name" value="MISFIRE, ISOFORM F"/>
    <property type="match status" value="1"/>
</dbReference>
<name>A0AAV1JYR2_9NEOP</name>
<dbReference type="PANTHER" id="PTHR12546">
    <property type="entry name" value="FER-1-LIKE"/>
    <property type="match status" value="1"/>
</dbReference>
<dbReference type="InterPro" id="IPR012561">
    <property type="entry name" value="Ferlin_B-domain"/>
</dbReference>
<dbReference type="Pfam" id="PF00168">
    <property type="entry name" value="C2"/>
    <property type="match status" value="3"/>
</dbReference>
<reference evidence="7 8" key="1">
    <citation type="submission" date="2023-11" db="EMBL/GenBank/DDBJ databases">
        <authorList>
            <person name="Okamura Y."/>
        </authorList>
    </citation>
    <scope>NUCLEOTIDE SEQUENCE [LARGE SCALE GENOMIC DNA]</scope>
</reference>
<sequence length="1445" mass="165371">MNIIEARKLAWLNPHSANSYVIIVFGKKKYRTSLRRNMLEPYFNEMFTFEMYSSVQALLRTNIWLAIMEPRCYASSRILGEINLDLNVIWSQPNHQVNNKWVQLHAPRNVSFGPVGFLKLSVAVAFRDGVHIDSSSIKSDVIDENILCGLEQQRANYQITIYEAFGLPCNNMSGDKRFGKPPSTYVKVSFCGVVAKTAVQNRTTNPKYYEQVSMVDIFPNASRIRLDICSSDDSFKKPIASAQLNLENISHDGENGFLPTFGPSLLHMYGASCGLAAGDTGPYLRGSLLVSLNTIVPYYQHNIRSINIEPIAPLKQEGLWRTEEICLFCPILEVSMLDRRIVGKFCGVAVTFGEIPTTQMENEGSQKYHYTGCLNVIKTQPYGYLDLSSAFPVLQLATYLPDFRFRMYKHNMIEKIVDCLESNLKAIEQHIKFKNRSNDEIFEKINNSLSDTGCSILHFLELLGLCEDSCNAIKSQYSTEFDKKEDLHGWPDIIIWLLNDGSRVAYAKMPPRDLIYSSIPEQMGTNCGKIQTVHLKPVKCPYHPSALNGCSCVVGRVELLFWLGTYSEKSAFNHYLPPGYTLRQKNYDMCLKSPSLVIINTESSVWNQVLKMQKIISISPERLWTSPPMASVEVNFVDMSGKIEVVGRVLVKCSVDDRQEYEFAPRLEWYDLYKGPECTGQIFMSMQIIQIIEKLMKSTIYTPLEDSFVVAGVKDIETTELIEPLPINLIPAMATYKVDVYWWGLRDVNITRKPCVTLEIDKMTLKSEVISDRQVNSNFPKGRHSQIFEAPLNDDYCPLVNIRLLDSSTFGRTLYLGANTVKSAKKFMVEWLEKDERESSIHRTSIASSDFFQVSPNVCMKKCQSRENLNSASNISLNNIRNRRSNWQRLCCNSELDEEEYVLLPVNSVRNKQPRTKYNLPKQNGWWSRYLLSQEIYDTELEGQPQFSKFKDWCSTLKLYYDDKKIVERDKLYCGLLKAGVVIYKWPPPSNTIAVSSSGVDLTRGRLVLVGENDYNPPTIISNHDIEVLNSSLEIYIAALNVGTLRALLRRWESLTELVYVLGPLKWDVINWFARGEEWDICFFDDHPNNEPAKFLVRVYIVKALNLKTKEFAGKSDPYTVVSCGKKHFGNRANYVPSTLNPVFGKMYEFRCNLPEDYMISISLYDFNAIPPDELIGSTSIDLEDRIYSKHRARVGLAKQFSLSEPLKWRDSRKPSTILEELCHTNHLPSPMFLDANTVMVNGVKYVDESNERGNSLSTIEKKENLCLSILHKWHMIPVCGYSLVPEHVETRTLYRHETPGVEQGKLHMWIDIFPIQSDTNIPTPVDIKPLDIEDYELRLRINSIRDINLNRGSIELNLNSMPRGKQFSRANFEDLTANKVDLFRMGSHKGWWPIQIIDDKGVSQTGVIQMEMTLLPLEKAILMSFSLERESDIIPNLRYIIQFV</sequence>
<dbReference type="EMBL" id="CAVLEF010000279">
    <property type="protein sequence ID" value="CAK1554644.1"/>
    <property type="molecule type" value="Genomic_DNA"/>
</dbReference>
<dbReference type="InterPro" id="IPR012968">
    <property type="entry name" value="FerIin_dom"/>
</dbReference>
<comment type="caution">
    <text evidence="7">The sequence shown here is derived from an EMBL/GenBank/DDBJ whole genome shotgun (WGS) entry which is preliminary data.</text>
</comment>
<dbReference type="SUPFAM" id="SSF49562">
    <property type="entry name" value="C2 domain (Calcium/lipid-binding domain, CaLB)"/>
    <property type="match status" value="3"/>
</dbReference>
<evidence type="ECO:0000256" key="5">
    <source>
        <dbReference type="ARBA" id="ARBA00023136"/>
    </source>
</evidence>
<dbReference type="Pfam" id="PF08150">
    <property type="entry name" value="FerB"/>
    <property type="match status" value="1"/>
</dbReference>
<dbReference type="SMART" id="SM01201">
    <property type="entry name" value="FerB"/>
    <property type="match status" value="1"/>
</dbReference>
<keyword evidence="5" id="KW-0472">Membrane</keyword>
<dbReference type="InterPro" id="IPR055072">
    <property type="entry name" value="Ferlin_DSRM"/>
</dbReference>
<gene>
    <name evidence="7" type="ORF">LNINA_LOCUS13536</name>
</gene>
<keyword evidence="4" id="KW-1133">Transmembrane helix</keyword>
<dbReference type="InterPro" id="IPR037724">
    <property type="entry name" value="C2E_Ferlin"/>
</dbReference>
<evidence type="ECO:0000256" key="1">
    <source>
        <dbReference type="ARBA" id="ARBA00004167"/>
    </source>
</evidence>
<evidence type="ECO:0000256" key="4">
    <source>
        <dbReference type="ARBA" id="ARBA00022989"/>
    </source>
</evidence>
<evidence type="ECO:0000256" key="2">
    <source>
        <dbReference type="ARBA" id="ARBA00022692"/>
    </source>
</evidence>
<dbReference type="SMART" id="SM00239">
    <property type="entry name" value="C2"/>
    <property type="match status" value="3"/>
</dbReference>
<feature type="domain" description="C2" evidence="6">
    <location>
        <begin position="138"/>
        <end position="260"/>
    </location>
</feature>
<dbReference type="InterPro" id="IPR035892">
    <property type="entry name" value="C2_domain_sf"/>
</dbReference>
<dbReference type="GO" id="GO:0007009">
    <property type="term" value="P:plasma membrane organization"/>
    <property type="evidence" value="ECO:0007669"/>
    <property type="project" value="TreeGrafter"/>
</dbReference>
<organism evidence="7 8">
    <name type="scientific">Leptosia nina</name>
    <dbReference type="NCBI Taxonomy" id="320188"/>
    <lineage>
        <taxon>Eukaryota</taxon>
        <taxon>Metazoa</taxon>
        <taxon>Ecdysozoa</taxon>
        <taxon>Arthropoda</taxon>
        <taxon>Hexapoda</taxon>
        <taxon>Insecta</taxon>
        <taxon>Pterygota</taxon>
        <taxon>Neoptera</taxon>
        <taxon>Endopterygota</taxon>
        <taxon>Lepidoptera</taxon>
        <taxon>Glossata</taxon>
        <taxon>Ditrysia</taxon>
        <taxon>Papilionoidea</taxon>
        <taxon>Pieridae</taxon>
        <taxon>Pierinae</taxon>
        <taxon>Leptosia</taxon>
    </lineage>
</organism>
<accession>A0AAV1JYR2</accession>
<dbReference type="InterPro" id="IPR000008">
    <property type="entry name" value="C2_dom"/>
</dbReference>
<dbReference type="PROSITE" id="PS50004">
    <property type="entry name" value="C2"/>
    <property type="match status" value="3"/>
</dbReference>
<evidence type="ECO:0000313" key="8">
    <source>
        <dbReference type="Proteomes" id="UP001497472"/>
    </source>
</evidence>
<dbReference type="SMART" id="SM01202">
    <property type="entry name" value="FerI"/>
    <property type="match status" value="1"/>
</dbReference>
<comment type="subcellular location">
    <subcellularLocation>
        <location evidence="1">Membrane</location>
        <topology evidence="1">Single-pass membrane protein</topology>
    </subcellularLocation>
</comment>
<feature type="domain" description="C2" evidence="6">
    <location>
        <begin position="1075"/>
        <end position="1196"/>
    </location>
</feature>
<feature type="domain" description="C2" evidence="6">
    <location>
        <begin position="1"/>
        <end position="102"/>
    </location>
</feature>
<dbReference type="CDD" id="cd04037">
    <property type="entry name" value="C2E_Ferlin"/>
    <property type="match status" value="1"/>
</dbReference>
<dbReference type="Pfam" id="PF22901">
    <property type="entry name" value="dsrm_Ferlin"/>
    <property type="match status" value="1"/>
</dbReference>
<proteinExistence type="predicted"/>
<keyword evidence="2" id="KW-0812">Transmembrane</keyword>
<dbReference type="InterPro" id="IPR037721">
    <property type="entry name" value="Ferlin"/>
</dbReference>